<dbReference type="EMBL" id="CAJDYZ010000717">
    <property type="protein sequence ID" value="CAD1468534.1"/>
    <property type="molecule type" value="Genomic_DNA"/>
</dbReference>
<sequence length="53" mass="6160">ISILSSMHSSVEIEKNDSRIPETIEFDNNIKFDVNAIALQMARKYYIKSKSRK</sequence>
<reference evidence="1" key="1">
    <citation type="submission" date="2020-07" db="EMBL/GenBank/DDBJ databases">
        <authorList>
            <person name="Nazaruddin N."/>
        </authorList>
    </citation>
    <scope>NUCLEOTIDE SEQUENCE</scope>
</reference>
<dbReference type="AlphaFoldDB" id="A0A6V7GWC7"/>
<gene>
    <name evidence="1" type="ORF">MHI_LOCUS52907</name>
</gene>
<comment type="caution">
    <text evidence="1">The sequence shown here is derived from an EMBL/GenBank/DDBJ whole genome shotgun (WGS) entry which is preliminary data.</text>
</comment>
<organism evidence="1 2">
    <name type="scientific">Heterotrigona itama</name>
    <dbReference type="NCBI Taxonomy" id="395501"/>
    <lineage>
        <taxon>Eukaryota</taxon>
        <taxon>Metazoa</taxon>
        <taxon>Ecdysozoa</taxon>
        <taxon>Arthropoda</taxon>
        <taxon>Hexapoda</taxon>
        <taxon>Insecta</taxon>
        <taxon>Pterygota</taxon>
        <taxon>Neoptera</taxon>
        <taxon>Endopterygota</taxon>
        <taxon>Hymenoptera</taxon>
        <taxon>Apocrita</taxon>
        <taxon>Aculeata</taxon>
        <taxon>Apoidea</taxon>
        <taxon>Anthophila</taxon>
        <taxon>Apidae</taxon>
        <taxon>Heterotrigona</taxon>
    </lineage>
</organism>
<feature type="non-terminal residue" evidence="1">
    <location>
        <position position="1"/>
    </location>
</feature>
<name>A0A6V7GWC7_9HYME</name>
<protein>
    <submittedName>
        <fullName evidence="1">Uncharacterized protein</fullName>
    </submittedName>
</protein>
<dbReference type="OrthoDB" id="8123139at2759"/>
<accession>A0A6V7GWC7</accession>
<evidence type="ECO:0000313" key="2">
    <source>
        <dbReference type="Proteomes" id="UP000752696"/>
    </source>
</evidence>
<evidence type="ECO:0000313" key="1">
    <source>
        <dbReference type="EMBL" id="CAD1468534.1"/>
    </source>
</evidence>
<dbReference type="Proteomes" id="UP000752696">
    <property type="component" value="Unassembled WGS sequence"/>
</dbReference>
<keyword evidence="2" id="KW-1185">Reference proteome</keyword>
<proteinExistence type="predicted"/>